<dbReference type="EMBL" id="JAWDGP010008074">
    <property type="protein sequence ID" value="KAK3691834.1"/>
    <property type="molecule type" value="Genomic_DNA"/>
</dbReference>
<reference evidence="1" key="1">
    <citation type="journal article" date="2023" name="G3 (Bethesda)">
        <title>A reference genome for the long-term kleptoplast-retaining sea slug Elysia crispata morphotype clarki.</title>
        <authorList>
            <person name="Eastman K.E."/>
            <person name="Pendleton A.L."/>
            <person name="Shaikh M.A."/>
            <person name="Suttiyut T."/>
            <person name="Ogas R."/>
            <person name="Tomko P."/>
            <person name="Gavelis G."/>
            <person name="Widhalm J.R."/>
            <person name="Wisecaver J.H."/>
        </authorList>
    </citation>
    <scope>NUCLEOTIDE SEQUENCE</scope>
    <source>
        <strain evidence="1">ECLA1</strain>
    </source>
</reference>
<evidence type="ECO:0000313" key="1">
    <source>
        <dbReference type="EMBL" id="KAK3691834.1"/>
    </source>
</evidence>
<evidence type="ECO:0000313" key="2">
    <source>
        <dbReference type="Proteomes" id="UP001283361"/>
    </source>
</evidence>
<comment type="caution">
    <text evidence="1">The sequence shown here is derived from an EMBL/GenBank/DDBJ whole genome shotgun (WGS) entry which is preliminary data.</text>
</comment>
<keyword evidence="2" id="KW-1185">Reference proteome</keyword>
<dbReference type="Proteomes" id="UP001283361">
    <property type="component" value="Unassembled WGS sequence"/>
</dbReference>
<gene>
    <name evidence="1" type="ORF">RRG08_014216</name>
</gene>
<dbReference type="AlphaFoldDB" id="A0AAE0XED8"/>
<accession>A0AAE0XED8</accession>
<protein>
    <submittedName>
        <fullName evidence="1">Uncharacterized protein</fullName>
    </submittedName>
</protein>
<sequence>MRRAQRSAIRREVGGRRPGMAAHCWCIIVVYVNDCGVGNHPECILIDSTLPVLLSGNSRRGHFIIDAIWSRNLCFQNNTIRFNRPLYFEGSSHPRRKFINIRAFTRCRNIEFGKQRGDKRLYSRFSAERPARLTCAAESAWSGRVVQRAAPTTWTRTAGDELRYVGASTGVI</sequence>
<organism evidence="1 2">
    <name type="scientific">Elysia crispata</name>
    <name type="common">lettuce slug</name>
    <dbReference type="NCBI Taxonomy" id="231223"/>
    <lineage>
        <taxon>Eukaryota</taxon>
        <taxon>Metazoa</taxon>
        <taxon>Spiralia</taxon>
        <taxon>Lophotrochozoa</taxon>
        <taxon>Mollusca</taxon>
        <taxon>Gastropoda</taxon>
        <taxon>Heterobranchia</taxon>
        <taxon>Euthyneura</taxon>
        <taxon>Panpulmonata</taxon>
        <taxon>Sacoglossa</taxon>
        <taxon>Placobranchoidea</taxon>
        <taxon>Plakobranchidae</taxon>
        <taxon>Elysia</taxon>
    </lineage>
</organism>
<proteinExistence type="predicted"/>
<name>A0AAE0XED8_9GAST</name>